<dbReference type="PROSITE" id="PS00028">
    <property type="entry name" value="ZINC_FINGER_C2H2_1"/>
    <property type="match status" value="1"/>
</dbReference>
<accession>A0AAD7CVN6</accession>
<sequence length="321" mass="35123">MPRATVESKPARRAPQSARPAPSPPRRYRCPENGCPWSYNRDADRFRHSFTHMLPEERETHMIYCSYSGCGHKTLQRSNMRTHARTHTGEKPEVCPDCNYCTADPGSLTLHRKQKHGYEPRETATKAYKRVRPDIDVIASPPSPAVSSFSSSDASSNAAPSYSALSLESWSTQPSFATPPSSADSSFGDDSDYSSSASSDHFAYVSLAQTSSASYAWPQDVALDAASVDRFSEFFTPTPRPGPSALHPAANVQQFFHSTAEGQLLTDDELAELLAIGEVTGNSSLWTPFAYSPAPAAPFFHSQPPSHDEVFSAEWIGVAHM</sequence>
<feature type="region of interest" description="Disordered" evidence="6">
    <location>
        <begin position="1"/>
        <end position="28"/>
    </location>
</feature>
<evidence type="ECO:0000256" key="4">
    <source>
        <dbReference type="ARBA" id="ARBA00022833"/>
    </source>
</evidence>
<evidence type="ECO:0000259" key="7">
    <source>
        <dbReference type="PROSITE" id="PS50157"/>
    </source>
</evidence>
<dbReference type="AlphaFoldDB" id="A0AAD7CVN6"/>
<keyword evidence="2" id="KW-0677">Repeat</keyword>
<feature type="domain" description="C2H2-type" evidence="7">
    <location>
        <begin position="63"/>
        <end position="92"/>
    </location>
</feature>
<evidence type="ECO:0000256" key="5">
    <source>
        <dbReference type="PROSITE-ProRule" id="PRU00042"/>
    </source>
</evidence>
<proteinExistence type="predicted"/>
<dbReference type="InterPro" id="IPR036236">
    <property type="entry name" value="Znf_C2H2_sf"/>
</dbReference>
<dbReference type="InterPro" id="IPR013087">
    <property type="entry name" value="Znf_C2H2_type"/>
</dbReference>
<evidence type="ECO:0000313" key="8">
    <source>
        <dbReference type="EMBL" id="KAJ7666380.1"/>
    </source>
</evidence>
<dbReference type="Gene3D" id="3.30.160.60">
    <property type="entry name" value="Classic Zinc Finger"/>
    <property type="match status" value="2"/>
</dbReference>
<gene>
    <name evidence="8" type="ORF">B0H17DRAFT_1143157</name>
</gene>
<comment type="caution">
    <text evidence="8">The sequence shown here is derived from an EMBL/GenBank/DDBJ whole genome shotgun (WGS) entry which is preliminary data.</text>
</comment>
<dbReference type="GO" id="GO:0000981">
    <property type="term" value="F:DNA-binding transcription factor activity, RNA polymerase II-specific"/>
    <property type="evidence" value="ECO:0007669"/>
    <property type="project" value="TreeGrafter"/>
</dbReference>
<protein>
    <recommendedName>
        <fullName evidence="7">C2H2-type domain-containing protein</fullName>
    </recommendedName>
</protein>
<name>A0AAD7CVN6_MYCRO</name>
<reference evidence="8" key="1">
    <citation type="submission" date="2023-03" db="EMBL/GenBank/DDBJ databases">
        <title>Massive genome expansion in bonnet fungi (Mycena s.s.) driven by repeated elements and novel gene families across ecological guilds.</title>
        <authorList>
            <consortium name="Lawrence Berkeley National Laboratory"/>
            <person name="Harder C.B."/>
            <person name="Miyauchi S."/>
            <person name="Viragh M."/>
            <person name="Kuo A."/>
            <person name="Thoen E."/>
            <person name="Andreopoulos B."/>
            <person name="Lu D."/>
            <person name="Skrede I."/>
            <person name="Drula E."/>
            <person name="Henrissat B."/>
            <person name="Morin E."/>
            <person name="Kohler A."/>
            <person name="Barry K."/>
            <person name="LaButti K."/>
            <person name="Morin E."/>
            <person name="Salamov A."/>
            <person name="Lipzen A."/>
            <person name="Mereny Z."/>
            <person name="Hegedus B."/>
            <person name="Baldrian P."/>
            <person name="Stursova M."/>
            <person name="Weitz H."/>
            <person name="Taylor A."/>
            <person name="Grigoriev I.V."/>
            <person name="Nagy L.G."/>
            <person name="Martin F."/>
            <person name="Kauserud H."/>
        </authorList>
    </citation>
    <scope>NUCLEOTIDE SEQUENCE</scope>
    <source>
        <strain evidence="8">CBHHK067</strain>
    </source>
</reference>
<dbReference type="EMBL" id="JARKIE010000210">
    <property type="protein sequence ID" value="KAJ7666380.1"/>
    <property type="molecule type" value="Genomic_DNA"/>
</dbReference>
<evidence type="ECO:0000313" key="9">
    <source>
        <dbReference type="Proteomes" id="UP001221757"/>
    </source>
</evidence>
<dbReference type="PROSITE" id="PS50157">
    <property type="entry name" value="ZINC_FINGER_C2H2_2"/>
    <property type="match status" value="1"/>
</dbReference>
<keyword evidence="9" id="KW-1185">Reference proteome</keyword>
<keyword evidence="4" id="KW-0862">Zinc</keyword>
<dbReference type="InterPro" id="IPR050329">
    <property type="entry name" value="GLI_C2H2-zinc-finger"/>
</dbReference>
<dbReference type="GO" id="GO:0005634">
    <property type="term" value="C:nucleus"/>
    <property type="evidence" value="ECO:0007669"/>
    <property type="project" value="UniProtKB-ARBA"/>
</dbReference>
<organism evidence="8 9">
    <name type="scientific">Mycena rosella</name>
    <name type="common">Pink bonnet</name>
    <name type="synonym">Agaricus rosellus</name>
    <dbReference type="NCBI Taxonomy" id="1033263"/>
    <lineage>
        <taxon>Eukaryota</taxon>
        <taxon>Fungi</taxon>
        <taxon>Dikarya</taxon>
        <taxon>Basidiomycota</taxon>
        <taxon>Agaricomycotina</taxon>
        <taxon>Agaricomycetes</taxon>
        <taxon>Agaricomycetidae</taxon>
        <taxon>Agaricales</taxon>
        <taxon>Marasmiineae</taxon>
        <taxon>Mycenaceae</taxon>
        <taxon>Mycena</taxon>
    </lineage>
</organism>
<evidence type="ECO:0000256" key="6">
    <source>
        <dbReference type="SAM" id="MobiDB-lite"/>
    </source>
</evidence>
<keyword evidence="3 5" id="KW-0863">Zinc-finger</keyword>
<keyword evidence="1" id="KW-0479">Metal-binding</keyword>
<evidence type="ECO:0000256" key="3">
    <source>
        <dbReference type="ARBA" id="ARBA00022771"/>
    </source>
</evidence>
<dbReference type="GO" id="GO:0008270">
    <property type="term" value="F:zinc ion binding"/>
    <property type="evidence" value="ECO:0007669"/>
    <property type="project" value="UniProtKB-KW"/>
</dbReference>
<evidence type="ECO:0000256" key="1">
    <source>
        <dbReference type="ARBA" id="ARBA00022723"/>
    </source>
</evidence>
<dbReference type="GO" id="GO:0000978">
    <property type="term" value="F:RNA polymerase II cis-regulatory region sequence-specific DNA binding"/>
    <property type="evidence" value="ECO:0007669"/>
    <property type="project" value="TreeGrafter"/>
</dbReference>
<dbReference type="GO" id="GO:0045944">
    <property type="term" value="P:positive regulation of transcription by RNA polymerase II"/>
    <property type="evidence" value="ECO:0007669"/>
    <property type="project" value="UniProtKB-ARBA"/>
</dbReference>
<dbReference type="Proteomes" id="UP001221757">
    <property type="component" value="Unassembled WGS sequence"/>
</dbReference>
<dbReference type="SUPFAM" id="SSF57667">
    <property type="entry name" value="beta-beta-alpha zinc fingers"/>
    <property type="match status" value="1"/>
</dbReference>
<dbReference type="PANTHER" id="PTHR19818">
    <property type="entry name" value="ZINC FINGER PROTEIN ZIC AND GLI"/>
    <property type="match status" value="1"/>
</dbReference>
<dbReference type="SMART" id="SM00355">
    <property type="entry name" value="ZnF_C2H2"/>
    <property type="match status" value="3"/>
</dbReference>
<dbReference type="PANTHER" id="PTHR19818:SF159">
    <property type="entry name" value="C2H2-TYPE DOMAIN-CONTAINING PROTEIN"/>
    <property type="match status" value="1"/>
</dbReference>
<evidence type="ECO:0000256" key="2">
    <source>
        <dbReference type="ARBA" id="ARBA00022737"/>
    </source>
</evidence>